<dbReference type="Proteomes" id="UP000030700">
    <property type="component" value="Unassembled WGS sequence"/>
</dbReference>
<dbReference type="EMBL" id="DF820458">
    <property type="protein sequence ID" value="GAK52574.1"/>
    <property type="molecule type" value="Genomic_DNA"/>
</dbReference>
<evidence type="ECO:0000313" key="2">
    <source>
        <dbReference type="Proteomes" id="UP000030700"/>
    </source>
</evidence>
<gene>
    <name evidence="1" type="ORF">U14_03826</name>
</gene>
<dbReference type="AlphaFoldDB" id="A0A081BQA8"/>
<keyword evidence="1" id="KW-0378">Hydrolase</keyword>
<protein>
    <submittedName>
        <fullName evidence="1">Glycoside hydrolase family 35</fullName>
    </submittedName>
</protein>
<evidence type="ECO:0000313" key="1">
    <source>
        <dbReference type="EMBL" id="GAK52574.1"/>
    </source>
</evidence>
<organism evidence="1">
    <name type="scientific">Candidatus Moduliflexus flocculans</name>
    <dbReference type="NCBI Taxonomy" id="1499966"/>
    <lineage>
        <taxon>Bacteria</taxon>
        <taxon>Candidatus Moduliflexota</taxon>
        <taxon>Candidatus Moduliflexia</taxon>
        <taxon>Candidatus Moduliflexales</taxon>
        <taxon>Candidatus Moduliflexaceae</taxon>
    </lineage>
</organism>
<accession>A0A081BQA8</accession>
<reference evidence="1" key="1">
    <citation type="journal article" date="2015" name="PeerJ">
        <title>First genomic representation of candidate bacterial phylum KSB3 points to enhanced environmental sensing as a trigger of wastewater bulking.</title>
        <authorList>
            <person name="Sekiguchi Y."/>
            <person name="Ohashi A."/>
            <person name="Parks D.H."/>
            <person name="Yamauchi T."/>
            <person name="Tyson G.W."/>
            <person name="Hugenholtz P."/>
        </authorList>
    </citation>
    <scope>NUCLEOTIDE SEQUENCE [LARGE SCALE GENOMIC DNA]</scope>
</reference>
<dbReference type="GO" id="GO:0016787">
    <property type="term" value="F:hydrolase activity"/>
    <property type="evidence" value="ECO:0007669"/>
    <property type="project" value="UniProtKB-KW"/>
</dbReference>
<proteinExistence type="predicted"/>
<dbReference type="HOGENOM" id="CLU_1632116_0_0_0"/>
<dbReference type="STRING" id="1499966.U14_03826"/>
<sequence length="162" mass="18259">MFPDVETPLTLNGQPLERTPGSIFTTYSTPPQPAQNAAVSVRELAAEGDSRQWEIAVGMEAMPQLNDLFLQIEFEGDVAQLFLDNTPVADWFYDGRTWEIGLRRFADRLRVQPFRLNITPLSAQQEIYFDLPPTFRNGRALALKSVAVVPQYAVSFVITKPQ</sequence>
<keyword evidence="2" id="KW-1185">Reference proteome</keyword>
<name>A0A081BQA8_9BACT</name>